<sequence>MRPPMGPLNRHNRLGPTYKYKFFSPPVMTSHPSSKTRLVGESVTFCCSAHGTPQPYLYEWFRNGDVLPNTIVDNSTLILHNLTTSDAGENRCRANSDAGAKYSRPATLTIYGT</sequence>
<evidence type="ECO:0000256" key="2">
    <source>
        <dbReference type="ARBA" id="ARBA00022737"/>
    </source>
</evidence>
<dbReference type="PANTHER" id="PTHR12231">
    <property type="entry name" value="CTX-RELATED TYPE I TRANSMEMBRANE PROTEIN"/>
    <property type="match status" value="1"/>
</dbReference>
<dbReference type="SMART" id="SM00409">
    <property type="entry name" value="IG"/>
    <property type="match status" value="1"/>
</dbReference>
<organism evidence="6 7">
    <name type="scientific">Branchiostoma lanceolatum</name>
    <name type="common">Common lancelet</name>
    <name type="synonym">Amphioxus lanceolatum</name>
    <dbReference type="NCBI Taxonomy" id="7740"/>
    <lineage>
        <taxon>Eukaryota</taxon>
        <taxon>Metazoa</taxon>
        <taxon>Chordata</taxon>
        <taxon>Cephalochordata</taxon>
        <taxon>Leptocardii</taxon>
        <taxon>Amphioxiformes</taxon>
        <taxon>Branchiostomatidae</taxon>
        <taxon>Branchiostoma</taxon>
    </lineage>
</organism>
<evidence type="ECO:0000313" key="6">
    <source>
        <dbReference type="EMBL" id="CAH1276948.1"/>
    </source>
</evidence>
<dbReference type="Gene3D" id="2.60.40.10">
    <property type="entry name" value="Immunoglobulins"/>
    <property type="match status" value="1"/>
</dbReference>
<dbReference type="PROSITE" id="PS50835">
    <property type="entry name" value="IG_LIKE"/>
    <property type="match status" value="1"/>
</dbReference>
<dbReference type="InterPro" id="IPR036179">
    <property type="entry name" value="Ig-like_dom_sf"/>
</dbReference>
<dbReference type="Pfam" id="PF13927">
    <property type="entry name" value="Ig_3"/>
    <property type="match status" value="1"/>
</dbReference>
<dbReference type="Proteomes" id="UP000838412">
    <property type="component" value="Unassembled WGS sequence"/>
</dbReference>
<name>A0A8S4MMH4_BRALA</name>
<proteinExistence type="predicted"/>
<keyword evidence="1" id="KW-0732">Signal</keyword>
<dbReference type="SUPFAM" id="SSF48726">
    <property type="entry name" value="Immunoglobulin"/>
    <property type="match status" value="1"/>
</dbReference>
<dbReference type="InterPro" id="IPR007110">
    <property type="entry name" value="Ig-like_dom"/>
</dbReference>
<dbReference type="EMBL" id="CAKMNS010000112">
    <property type="protein sequence ID" value="CAH1276948.1"/>
    <property type="molecule type" value="Genomic_DNA"/>
</dbReference>
<comment type="caution">
    <text evidence="6">The sequence shown here is derived from an EMBL/GenBank/DDBJ whole genome shotgun (WGS) entry which is preliminary data.</text>
</comment>
<reference evidence="6" key="1">
    <citation type="submission" date="2022-01" db="EMBL/GenBank/DDBJ databases">
        <authorList>
            <person name="Braso-Vives M."/>
        </authorList>
    </citation>
    <scope>NUCLEOTIDE SEQUENCE</scope>
</reference>
<dbReference type="InterPro" id="IPR003599">
    <property type="entry name" value="Ig_sub"/>
</dbReference>
<dbReference type="InterPro" id="IPR003598">
    <property type="entry name" value="Ig_sub2"/>
</dbReference>
<evidence type="ECO:0000256" key="1">
    <source>
        <dbReference type="ARBA" id="ARBA00022729"/>
    </source>
</evidence>
<dbReference type="InterPro" id="IPR051170">
    <property type="entry name" value="Neural/epithelial_adhesion"/>
</dbReference>
<dbReference type="InterPro" id="IPR013783">
    <property type="entry name" value="Ig-like_fold"/>
</dbReference>
<keyword evidence="3" id="KW-1015">Disulfide bond</keyword>
<evidence type="ECO:0000256" key="4">
    <source>
        <dbReference type="ARBA" id="ARBA00023319"/>
    </source>
</evidence>
<dbReference type="PANTHER" id="PTHR12231:SF253">
    <property type="entry name" value="DPR-INTERACTING PROTEIN ETA, ISOFORM B-RELATED"/>
    <property type="match status" value="1"/>
</dbReference>
<dbReference type="OrthoDB" id="5985314at2759"/>
<evidence type="ECO:0000313" key="7">
    <source>
        <dbReference type="Proteomes" id="UP000838412"/>
    </source>
</evidence>
<dbReference type="AlphaFoldDB" id="A0A8S4MMH4"/>
<gene>
    <name evidence="6" type="primary">CILP</name>
    <name evidence="6" type="ORF">BLAG_LOCUS25867</name>
</gene>
<protein>
    <submittedName>
        <fullName evidence="6">CILP protein</fullName>
    </submittedName>
</protein>
<accession>A0A8S4MMH4</accession>
<dbReference type="SMART" id="SM00408">
    <property type="entry name" value="IGc2"/>
    <property type="match status" value="1"/>
</dbReference>
<keyword evidence="7" id="KW-1185">Reference proteome</keyword>
<feature type="domain" description="Ig-like" evidence="5">
    <location>
        <begin position="25"/>
        <end position="109"/>
    </location>
</feature>
<evidence type="ECO:0000259" key="5">
    <source>
        <dbReference type="PROSITE" id="PS50835"/>
    </source>
</evidence>
<evidence type="ECO:0000256" key="3">
    <source>
        <dbReference type="ARBA" id="ARBA00023157"/>
    </source>
</evidence>
<keyword evidence="2" id="KW-0677">Repeat</keyword>
<keyword evidence="4" id="KW-0393">Immunoglobulin domain</keyword>